<dbReference type="WBParaSite" id="EEL_0000037901-mRNA-1">
    <property type="protein sequence ID" value="EEL_0000037901-mRNA-1"/>
    <property type="gene ID" value="EEL_0000037901"/>
</dbReference>
<evidence type="ECO:0000313" key="2">
    <source>
        <dbReference type="WBParaSite" id="EEL_0000037901-mRNA-1"/>
    </source>
</evidence>
<dbReference type="AlphaFoldDB" id="A0A0R3RG56"/>
<accession>A0A0R3RG56</accession>
<evidence type="ECO:0000313" key="1">
    <source>
        <dbReference type="Proteomes" id="UP000050640"/>
    </source>
</evidence>
<reference evidence="2" key="1">
    <citation type="submission" date="2017-02" db="UniProtKB">
        <authorList>
            <consortium name="WormBaseParasite"/>
        </authorList>
    </citation>
    <scope>IDENTIFICATION</scope>
</reference>
<proteinExistence type="predicted"/>
<keyword evidence="1" id="KW-1185">Reference proteome</keyword>
<protein>
    <submittedName>
        <fullName evidence="2">CNH domain-containing protein</fullName>
    </submittedName>
</protein>
<name>A0A0R3RG56_9BILA</name>
<organism evidence="1 2">
    <name type="scientific">Elaeophora elaphi</name>
    <dbReference type="NCBI Taxonomy" id="1147741"/>
    <lineage>
        <taxon>Eukaryota</taxon>
        <taxon>Metazoa</taxon>
        <taxon>Ecdysozoa</taxon>
        <taxon>Nematoda</taxon>
        <taxon>Chromadorea</taxon>
        <taxon>Rhabditida</taxon>
        <taxon>Spirurina</taxon>
        <taxon>Spiruromorpha</taxon>
        <taxon>Filarioidea</taxon>
        <taxon>Onchocercidae</taxon>
        <taxon>Elaeophora</taxon>
    </lineage>
</organism>
<dbReference type="Proteomes" id="UP000050640">
    <property type="component" value="Unplaced"/>
</dbReference>
<sequence>MCRLLLVDGHVFWERSSSRQEALYVLGPATQGLDFMFRNQKDTVDCVAAGNEEFISAMDVYEMSQTKNKQYRWKHAFQFPTVFAVLPNRSHYLKINPVEKGKFDARVRVDCAETAVKLETYAKKYIATFEENSMDKISAAALEKKRLQKQSDSHSMNNVLLDVTMPP</sequence>